<dbReference type="Proteomes" id="UP000429595">
    <property type="component" value="Unassembled WGS sequence"/>
</dbReference>
<dbReference type="InterPro" id="IPR020846">
    <property type="entry name" value="MFS_dom"/>
</dbReference>
<name>A0A6I1FNL7_9BACI</name>
<keyword evidence="4 7" id="KW-0812">Transmembrane</keyword>
<evidence type="ECO:0000256" key="1">
    <source>
        <dbReference type="ARBA" id="ARBA00004651"/>
    </source>
</evidence>
<dbReference type="InterPro" id="IPR036259">
    <property type="entry name" value="MFS_trans_sf"/>
</dbReference>
<organism evidence="9 10">
    <name type="scientific">Bacillus aerolatus</name>
    <dbReference type="NCBI Taxonomy" id="2653354"/>
    <lineage>
        <taxon>Bacteria</taxon>
        <taxon>Bacillati</taxon>
        <taxon>Bacillota</taxon>
        <taxon>Bacilli</taxon>
        <taxon>Bacillales</taxon>
        <taxon>Bacillaceae</taxon>
        <taxon>Bacillus</taxon>
    </lineage>
</organism>
<dbReference type="GO" id="GO:0022857">
    <property type="term" value="F:transmembrane transporter activity"/>
    <property type="evidence" value="ECO:0007669"/>
    <property type="project" value="InterPro"/>
</dbReference>
<keyword evidence="2" id="KW-0813">Transport</keyword>
<dbReference type="RefSeq" id="WP_152152974.1">
    <property type="nucleotide sequence ID" value="NZ_WEIO01000008.1"/>
</dbReference>
<dbReference type="PIRSF" id="PIRSF002808">
    <property type="entry name" value="Hexose_phosphate_transp"/>
    <property type="match status" value="1"/>
</dbReference>
<feature type="transmembrane region" description="Helical" evidence="7">
    <location>
        <begin position="300"/>
        <end position="318"/>
    </location>
</feature>
<dbReference type="PANTHER" id="PTHR11662">
    <property type="entry name" value="SOLUTE CARRIER FAMILY 17"/>
    <property type="match status" value="1"/>
</dbReference>
<dbReference type="CDD" id="cd17319">
    <property type="entry name" value="MFS_ExuT_GudP_like"/>
    <property type="match status" value="1"/>
</dbReference>
<evidence type="ECO:0000256" key="5">
    <source>
        <dbReference type="ARBA" id="ARBA00022989"/>
    </source>
</evidence>
<dbReference type="GO" id="GO:0005886">
    <property type="term" value="C:plasma membrane"/>
    <property type="evidence" value="ECO:0007669"/>
    <property type="project" value="UniProtKB-SubCell"/>
</dbReference>
<evidence type="ECO:0000256" key="7">
    <source>
        <dbReference type="SAM" id="Phobius"/>
    </source>
</evidence>
<evidence type="ECO:0000313" key="10">
    <source>
        <dbReference type="Proteomes" id="UP000429595"/>
    </source>
</evidence>
<reference evidence="9 10" key="1">
    <citation type="submission" date="2019-10" db="EMBL/GenBank/DDBJ databases">
        <title>Bacillus aerolatum sp. nov., isolated from bioaerosol of sport playgrounds.</title>
        <authorList>
            <person name="Chen P."/>
            <person name="Zhang G."/>
        </authorList>
    </citation>
    <scope>NUCLEOTIDE SEQUENCE [LARGE SCALE GENOMIC DNA]</scope>
    <source>
        <strain evidence="9 10">CX253</strain>
    </source>
</reference>
<evidence type="ECO:0000256" key="6">
    <source>
        <dbReference type="ARBA" id="ARBA00023136"/>
    </source>
</evidence>
<feature type="domain" description="Major facilitator superfamily (MFS) profile" evidence="8">
    <location>
        <begin position="11"/>
        <end position="413"/>
    </location>
</feature>
<dbReference type="EMBL" id="WEIO01000008">
    <property type="protein sequence ID" value="KAB7705625.1"/>
    <property type="molecule type" value="Genomic_DNA"/>
</dbReference>
<feature type="transmembrane region" description="Helical" evidence="7">
    <location>
        <begin position="358"/>
        <end position="381"/>
    </location>
</feature>
<comment type="subcellular location">
    <subcellularLocation>
        <location evidence="1">Cell membrane</location>
        <topology evidence="1">Multi-pass membrane protein</topology>
    </subcellularLocation>
</comment>
<dbReference type="Pfam" id="PF07690">
    <property type="entry name" value="MFS_1"/>
    <property type="match status" value="2"/>
</dbReference>
<keyword evidence="6 7" id="KW-0472">Membrane</keyword>
<evidence type="ECO:0000256" key="2">
    <source>
        <dbReference type="ARBA" id="ARBA00022448"/>
    </source>
</evidence>
<protein>
    <submittedName>
        <fullName evidence="9">MFS transporter</fullName>
    </submittedName>
</protein>
<keyword evidence="10" id="KW-1185">Reference proteome</keyword>
<dbReference type="AlphaFoldDB" id="A0A6I1FNL7"/>
<dbReference type="PANTHER" id="PTHR11662:SF399">
    <property type="entry name" value="FI19708P1-RELATED"/>
    <property type="match status" value="1"/>
</dbReference>
<feature type="transmembrane region" description="Helical" evidence="7">
    <location>
        <begin position="153"/>
        <end position="185"/>
    </location>
</feature>
<feature type="transmembrane region" description="Helical" evidence="7">
    <location>
        <begin position="48"/>
        <end position="68"/>
    </location>
</feature>
<feature type="transmembrane region" description="Helical" evidence="7">
    <location>
        <begin position="264"/>
        <end position="288"/>
    </location>
</feature>
<gene>
    <name evidence="9" type="ORF">F9802_13930</name>
</gene>
<dbReference type="PROSITE" id="PS50850">
    <property type="entry name" value="MFS"/>
    <property type="match status" value="1"/>
</dbReference>
<sequence>MKKKMSVSNKVLLILCFMYFITYIDRVNISIAAPFMQDDLKLSATQMGLILSAFAYPYAFLQIFGGWAGDKLGPRKTLSIVSVIWAVTTALTGAVTGVVSAVLARVGLGIGEGAAFPTATQAMSKWLPEDKRGFGQGITHSFSRLGNAASPPLIAFIIVALGWRASFYIMGAISLLWTVAWLWYFRDNPKDHPKMTKEELATLPPHATNEQKQKKSVPWKKLSKRILPVTLVDFCYGWTLWVYLTWLPSFLFTSYGLDIKSSALFAAGILFAGVIGDTLGGVFSDSIYRKTNNIKLARRVMLVIGLSGSFIFLLPTLFVHDLIFIAISMSLAFFFLELCNAVLWAIPMDIAPEHAGVASGMMNTGFGIAGMLSPLLFGFLIDVTGNWEVPFIASIVLLFIGILVTFKIDPSNKITSAES</sequence>
<feature type="transmembrane region" description="Helical" evidence="7">
    <location>
        <begin position="324"/>
        <end position="346"/>
    </location>
</feature>
<keyword evidence="5 7" id="KW-1133">Transmembrane helix</keyword>
<dbReference type="InterPro" id="IPR000849">
    <property type="entry name" value="Sugar_P_transporter"/>
</dbReference>
<dbReference type="InterPro" id="IPR011701">
    <property type="entry name" value="MFS"/>
</dbReference>
<feature type="transmembrane region" description="Helical" evidence="7">
    <location>
        <begin position="226"/>
        <end position="244"/>
    </location>
</feature>
<evidence type="ECO:0000256" key="4">
    <source>
        <dbReference type="ARBA" id="ARBA00022692"/>
    </source>
</evidence>
<feature type="transmembrane region" description="Helical" evidence="7">
    <location>
        <begin position="387"/>
        <end position="406"/>
    </location>
</feature>
<keyword evidence="3" id="KW-1003">Cell membrane</keyword>
<proteinExistence type="predicted"/>
<evidence type="ECO:0000256" key="3">
    <source>
        <dbReference type="ARBA" id="ARBA00022475"/>
    </source>
</evidence>
<dbReference type="SUPFAM" id="SSF103473">
    <property type="entry name" value="MFS general substrate transporter"/>
    <property type="match status" value="1"/>
</dbReference>
<comment type="caution">
    <text evidence="9">The sequence shown here is derived from an EMBL/GenBank/DDBJ whole genome shotgun (WGS) entry which is preliminary data.</text>
</comment>
<dbReference type="InterPro" id="IPR050382">
    <property type="entry name" value="MFS_Na/Anion_cotransporter"/>
</dbReference>
<feature type="transmembrane region" description="Helical" evidence="7">
    <location>
        <begin position="80"/>
        <end position="103"/>
    </location>
</feature>
<dbReference type="Gene3D" id="1.20.1250.20">
    <property type="entry name" value="MFS general substrate transporter like domains"/>
    <property type="match status" value="2"/>
</dbReference>
<evidence type="ECO:0000259" key="8">
    <source>
        <dbReference type="PROSITE" id="PS50850"/>
    </source>
</evidence>
<accession>A0A6I1FNL7</accession>
<evidence type="ECO:0000313" key="9">
    <source>
        <dbReference type="EMBL" id="KAB7705625.1"/>
    </source>
</evidence>